<dbReference type="KEGG" id="tmn:UCRPA7_5019"/>
<sequence length="149" mass="17126">MSQNRPKVSIAIKAPGRGEPQRNEDGSEKINLLLSAVFIDPLDAKAYYQFLSDKAEEYPNYETAHFHDWSEVQTIVKIEGREPAGFPRSENEYYTCSFETKEDADAWEKYTGIWVKDSSCPATQRVLKRTWDLDTFAALLGRKPEDIRT</sequence>
<dbReference type="HOGENOM" id="CLU_1750985_0_0_1"/>
<feature type="region of interest" description="Disordered" evidence="1">
    <location>
        <begin position="1"/>
        <end position="25"/>
    </location>
</feature>
<evidence type="ECO:0000256" key="1">
    <source>
        <dbReference type="SAM" id="MobiDB-lite"/>
    </source>
</evidence>
<reference evidence="3" key="1">
    <citation type="journal article" date="2013" name="Genome Announc.">
        <title>Draft genome sequence of the ascomycete Phaeoacremonium aleophilum strain UCR-PA7, a causal agent of the esca disease complex in grapevines.</title>
        <authorList>
            <person name="Blanco-Ulate B."/>
            <person name="Rolshausen P."/>
            <person name="Cantu D."/>
        </authorList>
    </citation>
    <scope>NUCLEOTIDE SEQUENCE [LARGE SCALE GENOMIC DNA]</scope>
    <source>
        <strain evidence="3">UCR-PA7</strain>
    </source>
</reference>
<organism evidence="2 3">
    <name type="scientific">Phaeoacremonium minimum (strain UCR-PA7)</name>
    <name type="common">Esca disease fungus</name>
    <name type="synonym">Togninia minima</name>
    <dbReference type="NCBI Taxonomy" id="1286976"/>
    <lineage>
        <taxon>Eukaryota</taxon>
        <taxon>Fungi</taxon>
        <taxon>Dikarya</taxon>
        <taxon>Ascomycota</taxon>
        <taxon>Pezizomycotina</taxon>
        <taxon>Sordariomycetes</taxon>
        <taxon>Sordariomycetidae</taxon>
        <taxon>Togniniales</taxon>
        <taxon>Togniniaceae</taxon>
        <taxon>Phaeoacremonium</taxon>
    </lineage>
</organism>
<proteinExistence type="predicted"/>
<protein>
    <submittedName>
        <fullName evidence="2">Uncharacterized protein</fullName>
    </submittedName>
</protein>
<dbReference type="AlphaFoldDB" id="R8BJD7"/>
<accession>R8BJD7</accession>
<dbReference type="EMBL" id="KB933149">
    <property type="protein sequence ID" value="EON99458.1"/>
    <property type="molecule type" value="Genomic_DNA"/>
</dbReference>
<gene>
    <name evidence="2" type="ORF">UCRPA7_5019</name>
</gene>
<keyword evidence="3" id="KW-1185">Reference proteome</keyword>
<evidence type="ECO:0000313" key="3">
    <source>
        <dbReference type="Proteomes" id="UP000014074"/>
    </source>
</evidence>
<name>R8BJD7_PHAM7</name>
<evidence type="ECO:0000313" key="2">
    <source>
        <dbReference type="EMBL" id="EON99458.1"/>
    </source>
</evidence>
<dbReference type="GeneID" id="19325532"/>
<dbReference type="Proteomes" id="UP000014074">
    <property type="component" value="Unassembled WGS sequence"/>
</dbReference>
<dbReference type="RefSeq" id="XP_007915761.1">
    <property type="nucleotide sequence ID" value="XM_007917570.1"/>
</dbReference>